<dbReference type="EMBL" id="WQNE01000007">
    <property type="protein sequence ID" value="MVT73608.1"/>
    <property type="molecule type" value="Genomic_DNA"/>
</dbReference>
<evidence type="ECO:0000313" key="2">
    <source>
        <dbReference type="Proteomes" id="UP000449969"/>
    </source>
</evidence>
<proteinExistence type="predicted"/>
<dbReference type="AlphaFoldDB" id="A0A844T3A7"/>
<gene>
    <name evidence="1" type="ORF">GPL20_11080</name>
</gene>
<sequence>MSLISICDVDLRPLRSTGHSFFDPAKLQRTPNYAGAAKSRRLMRAFAIRQASGSLQHTFPIIVAKQIWQILRPTRAAAHFSSAPSSGADPAFTICHIPGYSAESRRSKWWHSVDEPADATFKAVLSTDNIKTDRLPASQVEAAPILAIHRERSYETPEPRADSTQKARLHCGTHSRYRVAGVASFWERKRFGRPREKELTDA</sequence>
<comment type="caution">
    <text evidence="1">The sequence shown here is derived from an EMBL/GenBank/DDBJ whole genome shotgun (WGS) entry which is preliminary data.</text>
</comment>
<dbReference type="RefSeq" id="WP_157329579.1">
    <property type="nucleotide sequence ID" value="NZ_JANADL010000001.1"/>
</dbReference>
<protein>
    <submittedName>
        <fullName evidence="1">Uncharacterized protein</fullName>
    </submittedName>
</protein>
<evidence type="ECO:0000313" key="1">
    <source>
        <dbReference type="EMBL" id="MVT73608.1"/>
    </source>
</evidence>
<name>A0A844T3A7_9BRAD</name>
<accession>A0A844T3A7</accession>
<dbReference type="Proteomes" id="UP000449969">
    <property type="component" value="Unassembled WGS sequence"/>
</dbReference>
<reference evidence="1 2" key="1">
    <citation type="submission" date="2019-12" db="EMBL/GenBank/DDBJ databases">
        <title>Draft genome sequences Bradyrhizobium cajani AMBPC1010, Bradyrhizobium pachyrhizi AMBPC1040 and Bradyrhizobium yuanmingense ALSPC3051, three plant growth promoting strains isolated from nodules of Cajanus cajan L. in Dominican Republic.</title>
        <authorList>
            <person name="Flores-Felix J.D."/>
            <person name="Araujo J."/>
            <person name="Diaz-Alcantara C."/>
            <person name="Gonzalez-Andres F."/>
            <person name="Velazquez E."/>
        </authorList>
    </citation>
    <scope>NUCLEOTIDE SEQUENCE [LARGE SCALE GENOMIC DNA]</scope>
    <source>
        <strain evidence="1 2">1010</strain>
    </source>
</reference>
<organism evidence="1 2">
    <name type="scientific">Bradyrhizobium cajani</name>
    <dbReference type="NCBI Taxonomy" id="1928661"/>
    <lineage>
        <taxon>Bacteria</taxon>
        <taxon>Pseudomonadati</taxon>
        <taxon>Pseudomonadota</taxon>
        <taxon>Alphaproteobacteria</taxon>
        <taxon>Hyphomicrobiales</taxon>
        <taxon>Nitrobacteraceae</taxon>
        <taxon>Bradyrhizobium</taxon>
    </lineage>
</organism>
<keyword evidence="2" id="KW-1185">Reference proteome</keyword>